<dbReference type="Proteomes" id="UP001164748">
    <property type="component" value="Plasmid unnamed"/>
</dbReference>
<dbReference type="GO" id="GO:0006302">
    <property type="term" value="P:double-strand break repair"/>
    <property type="evidence" value="ECO:0007669"/>
    <property type="project" value="TreeGrafter"/>
</dbReference>
<keyword evidence="2" id="KW-0614">Plasmid</keyword>
<name>A0AA47KNU8_9GAMM</name>
<dbReference type="GO" id="GO:0000731">
    <property type="term" value="P:DNA synthesis involved in DNA repair"/>
    <property type="evidence" value="ECO:0007669"/>
    <property type="project" value="TreeGrafter"/>
</dbReference>
<dbReference type="EMBL" id="CP114589">
    <property type="protein sequence ID" value="WBA10223.1"/>
    <property type="molecule type" value="Genomic_DNA"/>
</dbReference>
<dbReference type="Pfam" id="PF11398">
    <property type="entry name" value="DUF2813"/>
    <property type="match status" value="1"/>
</dbReference>
<dbReference type="InterPro" id="IPR027417">
    <property type="entry name" value="P-loop_NTPase"/>
</dbReference>
<protein>
    <submittedName>
        <fullName evidence="2">DUF2813 domain-containing protein</fullName>
    </submittedName>
</protein>
<dbReference type="AlphaFoldDB" id="A0AA47KNU8"/>
<dbReference type="Gene3D" id="3.40.50.300">
    <property type="entry name" value="P-loop containing nucleotide triphosphate hydrolases"/>
    <property type="match status" value="1"/>
</dbReference>
<dbReference type="Pfam" id="PF20469">
    <property type="entry name" value="OLD-like_TOPRIM"/>
    <property type="match status" value="1"/>
</dbReference>
<accession>A0AA47KNU8</accession>
<geneLocation type="plasmid" evidence="2 3">
    <name>unnamed</name>
</geneLocation>
<feature type="domain" description="OLD protein-like TOPRIM" evidence="1">
    <location>
        <begin position="369"/>
        <end position="433"/>
    </location>
</feature>
<reference evidence="2" key="1">
    <citation type="submission" date="2022-09" db="EMBL/GenBank/DDBJ databases">
        <authorList>
            <person name="Li Z.-J."/>
        </authorList>
    </citation>
    <scope>NUCLEOTIDE SEQUENCE</scope>
    <source>
        <strain evidence="2">TGB11</strain>
        <plasmid evidence="2">unnamed</plasmid>
    </source>
</reference>
<proteinExistence type="predicted"/>
<evidence type="ECO:0000313" key="2">
    <source>
        <dbReference type="EMBL" id="WBA10223.1"/>
    </source>
</evidence>
<dbReference type="CDD" id="cd01026">
    <property type="entry name" value="TOPRIM_OLD"/>
    <property type="match status" value="1"/>
</dbReference>
<dbReference type="InterPro" id="IPR034139">
    <property type="entry name" value="TOPRIM_OLD"/>
</dbReference>
<gene>
    <name evidence="2" type="ORF">N8M53_15570</name>
</gene>
<dbReference type="PANTHER" id="PTHR32182:SF19">
    <property type="entry name" value="HOMOLOGY WITH RECF PROTEIN"/>
    <property type="match status" value="1"/>
</dbReference>
<dbReference type="RefSeq" id="WP_269580255.1">
    <property type="nucleotide sequence ID" value="NZ_CP114589.1"/>
</dbReference>
<evidence type="ECO:0000313" key="3">
    <source>
        <dbReference type="Proteomes" id="UP001164748"/>
    </source>
</evidence>
<sequence>MRLDRIEIAGFRGINRLSLQVDELTVLIGENAWGKSSLLDALEIALHPSGDKPQFKRSDFHVDHVLGVSLEQQFQIILRWQESFPGEHKARRYRRFKPIWNGENAGCRTLDYCLSATIQESKVAVRREFLSSQGNIIEHADSDALASHLMQIHPVVRVRDARRMRVPGQAVTKDNTRLEQRLDNTYRRLLMMPGHVNKGEIKSGLHAMRQLLDHYFAAYEHDRAPYPIHAPGALAITHNQMHPLEAVAANTSNQSRLVLMGLLSAFVRARGPKQLKPNARPVMLFEDPEGRLHPTLLNQAWRLIQLMPMQKLLTTNSGDLLAGVQLDHIRRLVRHPTETHSHQVPSHLLSQDERRRVTFHVRFHRPSALFARCWLLVEGETEIWLFNELARLQGYDLAAEGVHLIEFAQSGLRPLIKAAKALGIEWHLVADGDMAGKKYAATARGQIEHQPEGARLTVLPDRDIEHYLYNNGYEPLFREMAGVTSQQPHMNDKRIIAKALKRYAKPDAALAIIAYTENELKAPIPKLLRWIIQRAIGLARGVG</sequence>
<dbReference type="SUPFAM" id="SSF52540">
    <property type="entry name" value="P-loop containing nucleoside triphosphate hydrolases"/>
    <property type="match status" value="1"/>
</dbReference>
<dbReference type="InterPro" id="IPR022602">
    <property type="entry name" value="DUF2813"/>
</dbReference>
<organism evidence="2 3">
    <name type="scientific">Salinivibrio kushneri</name>
    <dbReference type="NCBI Taxonomy" id="1908198"/>
    <lineage>
        <taxon>Bacteria</taxon>
        <taxon>Pseudomonadati</taxon>
        <taxon>Pseudomonadota</taxon>
        <taxon>Gammaproteobacteria</taxon>
        <taxon>Vibrionales</taxon>
        <taxon>Vibrionaceae</taxon>
        <taxon>Salinivibrio</taxon>
    </lineage>
</organism>
<evidence type="ECO:0000259" key="1">
    <source>
        <dbReference type="Pfam" id="PF20469"/>
    </source>
</evidence>
<dbReference type="PANTHER" id="PTHR32182">
    <property type="entry name" value="DNA REPLICATION AND REPAIR PROTEIN RECF"/>
    <property type="match status" value="1"/>
</dbReference>